<protein>
    <submittedName>
        <fullName evidence="2">Uncharacterized protein</fullName>
    </submittedName>
</protein>
<evidence type="ECO:0000313" key="3">
    <source>
        <dbReference type="Proteomes" id="UP000188268"/>
    </source>
</evidence>
<dbReference type="EMBL" id="AWWV01015087">
    <property type="protein sequence ID" value="OMO53903.1"/>
    <property type="molecule type" value="Genomic_DNA"/>
</dbReference>
<accession>A0A1R3G745</accession>
<sequence length="80" mass="8264">MRGRLDRKEQGKHTKVETNNGKKKDRLGAPSPTANTVDGGGVDGKWGCLGGGGLFMRFGDDDRAAPGAAGTMACYPRGAA</sequence>
<reference evidence="2 3" key="1">
    <citation type="submission" date="2013-09" db="EMBL/GenBank/DDBJ databases">
        <title>Corchorus capsularis genome sequencing.</title>
        <authorList>
            <person name="Alam M."/>
            <person name="Haque M.S."/>
            <person name="Islam M.S."/>
            <person name="Emdad E.M."/>
            <person name="Islam M.M."/>
            <person name="Ahmed B."/>
            <person name="Halim A."/>
            <person name="Hossen Q.M.M."/>
            <person name="Hossain M.Z."/>
            <person name="Ahmed R."/>
            <person name="Khan M.M."/>
            <person name="Islam R."/>
            <person name="Rashid M.M."/>
            <person name="Khan S.A."/>
            <person name="Rahman M.S."/>
            <person name="Alam M."/>
        </authorList>
    </citation>
    <scope>NUCLEOTIDE SEQUENCE [LARGE SCALE GENOMIC DNA]</scope>
    <source>
        <strain evidence="3">cv. CVL-1</strain>
        <tissue evidence="2">Whole seedling</tissue>
    </source>
</reference>
<dbReference type="Gramene" id="OMO53903">
    <property type="protein sequence ID" value="OMO53903"/>
    <property type="gene ID" value="CCACVL1_28249"/>
</dbReference>
<feature type="compositionally biased region" description="Basic and acidic residues" evidence="1">
    <location>
        <begin position="1"/>
        <end position="22"/>
    </location>
</feature>
<keyword evidence="3" id="KW-1185">Reference proteome</keyword>
<dbReference type="AlphaFoldDB" id="A0A1R3G745"/>
<feature type="region of interest" description="Disordered" evidence="1">
    <location>
        <begin position="1"/>
        <end position="42"/>
    </location>
</feature>
<evidence type="ECO:0000256" key="1">
    <source>
        <dbReference type="SAM" id="MobiDB-lite"/>
    </source>
</evidence>
<evidence type="ECO:0000313" key="2">
    <source>
        <dbReference type="EMBL" id="OMO53903.1"/>
    </source>
</evidence>
<comment type="caution">
    <text evidence="2">The sequence shown here is derived from an EMBL/GenBank/DDBJ whole genome shotgun (WGS) entry which is preliminary data.</text>
</comment>
<gene>
    <name evidence="2" type="ORF">CCACVL1_28249</name>
</gene>
<organism evidence="2 3">
    <name type="scientific">Corchorus capsularis</name>
    <name type="common">Jute</name>
    <dbReference type="NCBI Taxonomy" id="210143"/>
    <lineage>
        <taxon>Eukaryota</taxon>
        <taxon>Viridiplantae</taxon>
        <taxon>Streptophyta</taxon>
        <taxon>Embryophyta</taxon>
        <taxon>Tracheophyta</taxon>
        <taxon>Spermatophyta</taxon>
        <taxon>Magnoliopsida</taxon>
        <taxon>eudicotyledons</taxon>
        <taxon>Gunneridae</taxon>
        <taxon>Pentapetalae</taxon>
        <taxon>rosids</taxon>
        <taxon>malvids</taxon>
        <taxon>Malvales</taxon>
        <taxon>Malvaceae</taxon>
        <taxon>Grewioideae</taxon>
        <taxon>Apeibeae</taxon>
        <taxon>Corchorus</taxon>
    </lineage>
</organism>
<proteinExistence type="predicted"/>
<name>A0A1R3G745_COCAP</name>
<dbReference type="Proteomes" id="UP000188268">
    <property type="component" value="Unassembled WGS sequence"/>
</dbReference>